<dbReference type="Pfam" id="PF00443">
    <property type="entry name" value="UCH"/>
    <property type="match status" value="1"/>
</dbReference>
<dbReference type="InterPro" id="IPR038765">
    <property type="entry name" value="Papain-like_cys_pep_sf"/>
</dbReference>
<evidence type="ECO:0000313" key="3">
    <source>
        <dbReference type="EMBL" id="KAL2498906.1"/>
    </source>
</evidence>
<dbReference type="FunFam" id="3.90.70.10:FF:000119">
    <property type="entry name" value="Ubiquitin specific peptidase 36"/>
    <property type="match status" value="1"/>
</dbReference>
<dbReference type="InterPro" id="IPR018200">
    <property type="entry name" value="USP_CS"/>
</dbReference>
<accession>A0ABD1SDT3</accession>
<dbReference type="PANTHER" id="PTHR24006:SF690">
    <property type="entry name" value="UBIQUITIN CARBOXYL-TERMINAL HYDROLASE 17"/>
    <property type="match status" value="1"/>
</dbReference>
<dbReference type="Gene3D" id="3.90.70.10">
    <property type="entry name" value="Cysteine proteinases"/>
    <property type="match status" value="1"/>
</dbReference>
<dbReference type="GO" id="GO:0016787">
    <property type="term" value="F:hydrolase activity"/>
    <property type="evidence" value="ECO:0007669"/>
    <property type="project" value="UniProtKB-KW"/>
</dbReference>
<comment type="similarity">
    <text evidence="1">Belongs to the peptidase C19 family.</text>
</comment>
<protein>
    <submittedName>
        <fullName evidence="3">Ubiquitin carboxyl-terminal hydrolase 19</fullName>
    </submittedName>
</protein>
<dbReference type="InterPro" id="IPR001394">
    <property type="entry name" value="Peptidase_C19_UCH"/>
</dbReference>
<dbReference type="Proteomes" id="UP001604336">
    <property type="component" value="Unassembled WGS sequence"/>
</dbReference>
<name>A0ABD1SDT3_9LAMI</name>
<evidence type="ECO:0000313" key="4">
    <source>
        <dbReference type="Proteomes" id="UP001604336"/>
    </source>
</evidence>
<keyword evidence="3" id="KW-0378">Hydrolase</keyword>
<dbReference type="PROSITE" id="PS00972">
    <property type="entry name" value="USP_1"/>
    <property type="match status" value="1"/>
</dbReference>
<dbReference type="EMBL" id="JBFOLK010000007">
    <property type="protein sequence ID" value="KAL2498906.1"/>
    <property type="molecule type" value="Genomic_DNA"/>
</dbReference>
<proteinExistence type="inferred from homology"/>
<reference evidence="4" key="1">
    <citation type="submission" date="2024-07" db="EMBL/GenBank/DDBJ databases">
        <title>Two chromosome-level genome assemblies of Korean endemic species Abeliophyllum distichum and Forsythia ovata (Oleaceae).</title>
        <authorList>
            <person name="Jang H."/>
        </authorList>
    </citation>
    <scope>NUCLEOTIDE SEQUENCE [LARGE SCALE GENOMIC DNA]</scope>
</reference>
<dbReference type="PROSITE" id="PS50235">
    <property type="entry name" value="USP_3"/>
    <property type="match status" value="1"/>
</dbReference>
<dbReference type="InterPro" id="IPR028889">
    <property type="entry name" value="USP"/>
</dbReference>
<keyword evidence="4" id="KW-1185">Reference proteome</keyword>
<dbReference type="PANTHER" id="PTHR24006">
    <property type="entry name" value="UBIQUITIN CARBOXYL-TERMINAL HYDROLASE"/>
    <property type="match status" value="1"/>
</dbReference>
<dbReference type="SUPFAM" id="SSF54001">
    <property type="entry name" value="Cysteine proteinases"/>
    <property type="match status" value="1"/>
</dbReference>
<sequence length="273" mass="31286">MPASRSEEFEMTSFKDKRTDDVAASEEFLPGAIELRNLQPSSYLRTSSSAEHWENEAYLSNSKEMRSKFLRGSGNHQISTLDMKRSQRMSSSGGHWENEARLCNGIEMRMSFTDSECQSNQSPTHLATGRTLEEIITRRPYFHLSCSRNCTFMMPWNFIPFGLVNCGNSCYANAVLQCLAFTRPISSYLLEGLHSKTCCKRDWCFMCEFENLILKGQELRSPLSPIRILSQIQKIGSHLSHGREEDAHEFLRYAVDAMQSICLEESWGYWPIG</sequence>
<evidence type="ECO:0000259" key="2">
    <source>
        <dbReference type="PROSITE" id="PS50235"/>
    </source>
</evidence>
<dbReference type="InterPro" id="IPR050164">
    <property type="entry name" value="Peptidase_C19"/>
</dbReference>
<feature type="domain" description="USP" evidence="2">
    <location>
        <begin position="161"/>
        <end position="273"/>
    </location>
</feature>
<gene>
    <name evidence="3" type="ORF">Adt_24456</name>
</gene>
<evidence type="ECO:0000256" key="1">
    <source>
        <dbReference type="ARBA" id="ARBA00009085"/>
    </source>
</evidence>
<organism evidence="3 4">
    <name type="scientific">Abeliophyllum distichum</name>
    <dbReference type="NCBI Taxonomy" id="126358"/>
    <lineage>
        <taxon>Eukaryota</taxon>
        <taxon>Viridiplantae</taxon>
        <taxon>Streptophyta</taxon>
        <taxon>Embryophyta</taxon>
        <taxon>Tracheophyta</taxon>
        <taxon>Spermatophyta</taxon>
        <taxon>Magnoliopsida</taxon>
        <taxon>eudicotyledons</taxon>
        <taxon>Gunneridae</taxon>
        <taxon>Pentapetalae</taxon>
        <taxon>asterids</taxon>
        <taxon>lamiids</taxon>
        <taxon>Lamiales</taxon>
        <taxon>Oleaceae</taxon>
        <taxon>Forsythieae</taxon>
        <taxon>Abeliophyllum</taxon>
    </lineage>
</organism>
<comment type="caution">
    <text evidence="3">The sequence shown here is derived from an EMBL/GenBank/DDBJ whole genome shotgun (WGS) entry which is preliminary data.</text>
</comment>
<dbReference type="AlphaFoldDB" id="A0ABD1SDT3"/>